<keyword evidence="2" id="KW-1185">Reference proteome</keyword>
<protein>
    <submittedName>
        <fullName evidence="1">Uncharacterized protein</fullName>
    </submittedName>
</protein>
<accession>Q919P8</accession>
<reference evidence="1 2" key="1">
    <citation type="journal article" date="2001" name="J. Virol.">
        <title>Genome sequence of a baculovirus pathogenic for Culex nigripalpus.</title>
        <authorList>
            <person name="Afonso C.L."/>
            <person name="Tulman E.R."/>
            <person name="Lu Z."/>
            <person name="Balinsky C.A."/>
            <person name="Moser B.A."/>
            <person name="Becnel J.J."/>
            <person name="Rock D.L."/>
            <person name="Kutish G.F."/>
        </authorList>
    </citation>
    <scope>NUCLEOTIDE SEQUENCE [LARGE SCALE GENOMIC DNA]</scope>
    <source>
        <strain evidence="2">Isolate Florida/1997</strain>
    </source>
</reference>
<dbReference type="RefSeq" id="NP_203325.1">
    <property type="nucleotide sequence ID" value="NC_003084.1"/>
</dbReference>
<dbReference type="GeneID" id="921855"/>
<sequence length="101" mass="11279">MNKNFTLLSLTVLFSLETVMDTTSTGPVPLAAYGAFEMWEVLLKMLVPPPFADKIESAVRSVTLEERKNVPIELTPEEVEALLRFTIDVLHNNPNTYVAAQ</sequence>
<dbReference type="KEGG" id="vg:921855"/>
<organismHost>
    <name type="scientific">Culex nigripalpus</name>
    <dbReference type="NCBI Taxonomy" id="42429"/>
</organismHost>
<name>Q919P8_NPVCO</name>
<dbReference type="EMBL" id="AF403738">
    <property type="protein sequence ID" value="AAK94099.1"/>
    <property type="molecule type" value="Genomic_DNA"/>
</dbReference>
<organism evidence="1 2">
    <name type="scientific">Culex nigripalpus nucleopolyhedrovirus (isolate Florida/1997)</name>
    <name type="common">CuniNPV</name>
    <dbReference type="NCBI Taxonomy" id="645993"/>
    <lineage>
        <taxon>Viruses</taxon>
        <taxon>Viruses incertae sedis</taxon>
        <taxon>Naldaviricetes</taxon>
        <taxon>Lefavirales</taxon>
        <taxon>Baculoviridae</taxon>
        <taxon>Deltabaculovirus</taxon>
    </lineage>
</organism>
<gene>
    <name evidence="1" type="primary">CUN021</name>
</gene>
<evidence type="ECO:0000313" key="1">
    <source>
        <dbReference type="EMBL" id="AAK94099.1"/>
    </source>
</evidence>
<evidence type="ECO:0000313" key="2">
    <source>
        <dbReference type="Proteomes" id="UP000006635"/>
    </source>
</evidence>
<dbReference type="Proteomes" id="UP000006635">
    <property type="component" value="Segment"/>
</dbReference>
<proteinExistence type="predicted"/>